<dbReference type="InterPro" id="IPR013078">
    <property type="entry name" value="His_Pase_superF_clade-1"/>
</dbReference>
<evidence type="ECO:0000313" key="1">
    <source>
        <dbReference type="EMBL" id="TCD63087.1"/>
    </source>
</evidence>
<dbReference type="PANTHER" id="PTHR48100">
    <property type="entry name" value="BROAD-SPECIFICITY PHOSPHATASE YOR283W-RELATED"/>
    <property type="match status" value="1"/>
</dbReference>
<gene>
    <name evidence="1" type="ORF">EIP91_006014</name>
</gene>
<dbReference type="PANTHER" id="PTHR48100:SF1">
    <property type="entry name" value="HISTIDINE PHOSPHATASE FAMILY PROTEIN-RELATED"/>
    <property type="match status" value="1"/>
</dbReference>
<comment type="caution">
    <text evidence="1">The sequence shown here is derived from an EMBL/GenBank/DDBJ whole genome shotgun (WGS) entry which is preliminary data.</text>
</comment>
<organism evidence="1 2">
    <name type="scientific">Steccherinum ochraceum</name>
    <dbReference type="NCBI Taxonomy" id="92696"/>
    <lineage>
        <taxon>Eukaryota</taxon>
        <taxon>Fungi</taxon>
        <taxon>Dikarya</taxon>
        <taxon>Basidiomycota</taxon>
        <taxon>Agaricomycotina</taxon>
        <taxon>Agaricomycetes</taxon>
        <taxon>Polyporales</taxon>
        <taxon>Steccherinaceae</taxon>
        <taxon>Steccherinum</taxon>
    </lineage>
</organism>
<dbReference type="AlphaFoldDB" id="A0A4V2MVM4"/>
<name>A0A4V2MVM4_9APHY</name>
<dbReference type="GO" id="GO:0016791">
    <property type="term" value="F:phosphatase activity"/>
    <property type="evidence" value="ECO:0007669"/>
    <property type="project" value="TreeGrafter"/>
</dbReference>
<dbReference type="Pfam" id="PF00300">
    <property type="entry name" value="His_Phos_1"/>
    <property type="match status" value="1"/>
</dbReference>
<dbReference type="Proteomes" id="UP000292702">
    <property type="component" value="Unassembled WGS sequence"/>
</dbReference>
<dbReference type="InterPro" id="IPR029033">
    <property type="entry name" value="His_PPase_superfam"/>
</dbReference>
<dbReference type="GO" id="GO:0005737">
    <property type="term" value="C:cytoplasm"/>
    <property type="evidence" value="ECO:0007669"/>
    <property type="project" value="TreeGrafter"/>
</dbReference>
<evidence type="ECO:0008006" key="3">
    <source>
        <dbReference type="Google" id="ProtNLM"/>
    </source>
</evidence>
<dbReference type="SMART" id="SM00855">
    <property type="entry name" value="PGAM"/>
    <property type="match status" value="1"/>
</dbReference>
<dbReference type="CDD" id="cd07067">
    <property type="entry name" value="HP_PGM_like"/>
    <property type="match status" value="1"/>
</dbReference>
<dbReference type="OrthoDB" id="496981at2759"/>
<dbReference type="EMBL" id="RWJN01000323">
    <property type="protein sequence ID" value="TCD63087.1"/>
    <property type="molecule type" value="Genomic_DNA"/>
</dbReference>
<protein>
    <recommendedName>
        <fullName evidence="3">Phosphoglycerate mutase</fullName>
    </recommendedName>
</protein>
<keyword evidence="2" id="KW-1185">Reference proteome</keyword>
<proteinExistence type="predicted"/>
<reference evidence="1 2" key="1">
    <citation type="submission" date="2018-11" db="EMBL/GenBank/DDBJ databases">
        <title>Genome assembly of Steccherinum ochraceum LE-BIN_3174, the white-rot fungus of the Steccherinaceae family (The Residual Polyporoid clade, Polyporales, Basidiomycota).</title>
        <authorList>
            <person name="Fedorova T.V."/>
            <person name="Glazunova O.A."/>
            <person name="Landesman E.O."/>
            <person name="Moiseenko K.V."/>
            <person name="Psurtseva N.V."/>
            <person name="Savinova O.S."/>
            <person name="Shakhova N.V."/>
            <person name="Tyazhelova T.V."/>
            <person name="Vasina D.V."/>
        </authorList>
    </citation>
    <scope>NUCLEOTIDE SEQUENCE [LARGE SCALE GENOMIC DNA]</scope>
    <source>
        <strain evidence="1 2">LE-BIN_3174</strain>
    </source>
</reference>
<accession>A0A4V2MVM4</accession>
<evidence type="ECO:0000313" key="2">
    <source>
        <dbReference type="Proteomes" id="UP000292702"/>
    </source>
</evidence>
<dbReference type="Gene3D" id="3.40.50.1240">
    <property type="entry name" value="Phosphoglycerate mutase-like"/>
    <property type="match status" value="1"/>
</dbReference>
<dbReference type="SUPFAM" id="SSF53254">
    <property type="entry name" value="Phosphoglycerate mutase-like"/>
    <property type="match status" value="1"/>
</dbReference>
<dbReference type="InterPro" id="IPR050275">
    <property type="entry name" value="PGM_Phosphatase"/>
</dbReference>
<sequence length="270" mass="30614">MAYSCVSGFFSDPQIGPLPPRFGLIDITPERWQKFEHAIAKLNSGEGAKYKVIYLGRHGQGFHNLGKLKYGAEAWDTHWSYKDGDDEMTWGPDALLNETGRHQAIAAREAWRAEVPHGIPLPERCYSSPLRRALETWEITFGGPDEEAVLSEEKRKVLVLENIREECRGHSCDKRSSRTDLLAAYPSPAYTFDPSVTEDDEYWRRDWVETDEDIQRRARYVLDAIFQEDDTYISITSHGGFINGLLSVIGRPSYSLPTGGVLPLVVKYTS</sequence>